<dbReference type="AlphaFoldDB" id="A0A1M5QXZ3"/>
<evidence type="ECO:0000256" key="1">
    <source>
        <dbReference type="ARBA" id="ARBA00022723"/>
    </source>
</evidence>
<dbReference type="Proteomes" id="UP000242592">
    <property type="component" value="Unassembled WGS sequence"/>
</dbReference>
<dbReference type="EMBL" id="FQXN01000001">
    <property type="protein sequence ID" value="SHH18423.1"/>
    <property type="molecule type" value="Genomic_DNA"/>
</dbReference>
<dbReference type="InterPro" id="IPR017896">
    <property type="entry name" value="4Fe4S_Fe-S-bd"/>
</dbReference>
<dbReference type="PROSITE" id="PS00198">
    <property type="entry name" value="4FE4S_FER_1"/>
    <property type="match status" value="1"/>
</dbReference>
<dbReference type="OrthoDB" id="9778602at2"/>
<dbReference type="Gene3D" id="3.30.70.20">
    <property type="match status" value="1"/>
</dbReference>
<dbReference type="STRING" id="1123380.SAMN02745199_0187"/>
<reference evidence="6" key="1">
    <citation type="submission" date="2016-11" db="EMBL/GenBank/DDBJ databases">
        <authorList>
            <person name="Varghese N."/>
            <person name="Submissions S."/>
        </authorList>
    </citation>
    <scope>NUCLEOTIDE SEQUENCE [LARGE SCALE GENOMIC DNA]</scope>
    <source>
        <strain evidence="6">DSM 15807</strain>
    </source>
</reference>
<feature type="domain" description="4Fe-4S ferredoxin-type" evidence="4">
    <location>
        <begin position="60"/>
        <end position="89"/>
    </location>
</feature>
<dbReference type="InterPro" id="IPR027417">
    <property type="entry name" value="P-loop_NTPase"/>
</dbReference>
<gene>
    <name evidence="5" type="ORF">SAMN02745199_0187</name>
</gene>
<dbReference type="InterPro" id="IPR002586">
    <property type="entry name" value="CobQ/CobB/MinD/ParA_Nub-bd_dom"/>
</dbReference>
<name>A0A1M5QXZ3_9BACT</name>
<keyword evidence="3" id="KW-0411">Iron-sulfur</keyword>
<dbReference type="RefSeq" id="WP_073071132.1">
    <property type="nucleotide sequence ID" value="NZ_FQXN01000001.1"/>
</dbReference>
<dbReference type="GO" id="GO:0051536">
    <property type="term" value="F:iron-sulfur cluster binding"/>
    <property type="evidence" value="ECO:0007669"/>
    <property type="project" value="UniProtKB-KW"/>
</dbReference>
<dbReference type="InterPro" id="IPR017900">
    <property type="entry name" value="4Fe4S_Fe_S_CS"/>
</dbReference>
<dbReference type="GO" id="GO:0046872">
    <property type="term" value="F:metal ion binding"/>
    <property type="evidence" value="ECO:0007669"/>
    <property type="project" value="UniProtKB-KW"/>
</dbReference>
<dbReference type="SUPFAM" id="SSF52540">
    <property type="entry name" value="P-loop containing nucleoside triphosphate hydrolases"/>
    <property type="match status" value="1"/>
</dbReference>
<dbReference type="PANTHER" id="PTHR43063:SF1">
    <property type="entry name" value="4FE-4S CLUSTER CONTAINING PARA FAMILY ATPASE PROTEIN"/>
    <property type="match status" value="1"/>
</dbReference>
<proteinExistence type="predicted"/>
<dbReference type="Pfam" id="PF00037">
    <property type="entry name" value="Fer4"/>
    <property type="match status" value="2"/>
</dbReference>
<sequence>MKIAILSGKGGTGKTTISTNLAWTLSKLKIVQLLDADVEEPNDHIFFDISFTHEENVELLLPVVDNNTCIRCGECSRNCQFGAISVFESGAMIFRSLCHGCGVCKMVCPVNAITESPKSIGKIMLGKVNENLKFGMGLLNIGEPSGVKIIRQLKKHIDNNAEIVIIDSQPGSSCPVVETLRNIDFAILVTEPTIFGLHDLKLALELVNEMNIPSGIIINRDNPKTKIIDNYAAEKSIPILMRIPFEKQIAKIYSEGKLFTEYLPDYQEKFIAVYETIKELVK</sequence>
<protein>
    <submittedName>
        <fullName evidence="5">MinD superfamily P-loop ATPase, contains an inserted ferredoxin domain</fullName>
    </submittedName>
</protein>
<organism evidence="5 6">
    <name type="scientific">Thermosipho atlanticus DSM 15807</name>
    <dbReference type="NCBI Taxonomy" id="1123380"/>
    <lineage>
        <taxon>Bacteria</taxon>
        <taxon>Thermotogati</taxon>
        <taxon>Thermotogota</taxon>
        <taxon>Thermotogae</taxon>
        <taxon>Thermotogales</taxon>
        <taxon>Fervidobacteriaceae</taxon>
        <taxon>Thermosipho</taxon>
    </lineage>
</organism>
<feature type="domain" description="4Fe-4S ferredoxin-type" evidence="4">
    <location>
        <begin position="90"/>
        <end position="118"/>
    </location>
</feature>
<evidence type="ECO:0000313" key="6">
    <source>
        <dbReference type="Proteomes" id="UP000242592"/>
    </source>
</evidence>
<evidence type="ECO:0000256" key="3">
    <source>
        <dbReference type="ARBA" id="ARBA00023014"/>
    </source>
</evidence>
<dbReference type="Gene3D" id="3.40.50.300">
    <property type="entry name" value="P-loop containing nucleotide triphosphate hydrolases"/>
    <property type="match status" value="1"/>
</dbReference>
<dbReference type="PROSITE" id="PS51379">
    <property type="entry name" value="4FE4S_FER_2"/>
    <property type="match status" value="2"/>
</dbReference>
<dbReference type="Pfam" id="PF01656">
    <property type="entry name" value="CbiA"/>
    <property type="match status" value="1"/>
</dbReference>
<accession>A0A1M5QXZ3</accession>
<evidence type="ECO:0000259" key="4">
    <source>
        <dbReference type="PROSITE" id="PS51379"/>
    </source>
</evidence>
<evidence type="ECO:0000256" key="2">
    <source>
        <dbReference type="ARBA" id="ARBA00023004"/>
    </source>
</evidence>
<keyword evidence="1" id="KW-0479">Metal-binding</keyword>
<keyword evidence="2" id="KW-0408">Iron</keyword>
<dbReference type="CDD" id="cd03110">
    <property type="entry name" value="SIMIBI_bact_arch"/>
    <property type="match status" value="1"/>
</dbReference>
<keyword evidence="6" id="KW-1185">Reference proteome</keyword>
<evidence type="ECO:0000313" key="5">
    <source>
        <dbReference type="EMBL" id="SHH18423.1"/>
    </source>
</evidence>
<dbReference type="PANTHER" id="PTHR43063">
    <property type="entry name" value="4FE-4S CLUSTER CONTAINING PARA FAMILY ATPASE PROTEIN"/>
    <property type="match status" value="1"/>
</dbReference>